<comment type="subcellular location">
    <subcellularLocation>
        <location evidence="2">Cytoplasm</location>
    </subcellularLocation>
</comment>
<dbReference type="InterPro" id="IPR000238">
    <property type="entry name" value="RbfA"/>
</dbReference>
<dbReference type="PANTHER" id="PTHR33515">
    <property type="entry name" value="RIBOSOME-BINDING FACTOR A, CHLOROPLASTIC-RELATED"/>
    <property type="match status" value="1"/>
</dbReference>
<dbReference type="Gene3D" id="3.30.300.20">
    <property type="match status" value="1"/>
</dbReference>
<dbReference type="eggNOG" id="COG0858">
    <property type="taxonomic scope" value="Bacteria"/>
</dbReference>
<comment type="similarity">
    <text evidence="2">Belongs to the RbfA family.</text>
</comment>
<protein>
    <recommendedName>
        <fullName evidence="2">Ribosome-binding factor A</fullName>
    </recommendedName>
</protein>
<dbReference type="PANTHER" id="PTHR33515:SF1">
    <property type="entry name" value="RIBOSOME-BINDING FACTOR A, CHLOROPLASTIC-RELATED"/>
    <property type="match status" value="1"/>
</dbReference>
<dbReference type="Pfam" id="PF02033">
    <property type="entry name" value="RBFA"/>
    <property type="match status" value="1"/>
</dbReference>
<organism evidence="3 4">
    <name type="scientific">Clostridium cellulovorans (strain ATCC 35296 / DSM 3052 / OCM 3 / 743B)</name>
    <dbReference type="NCBI Taxonomy" id="573061"/>
    <lineage>
        <taxon>Bacteria</taxon>
        <taxon>Bacillati</taxon>
        <taxon>Bacillota</taxon>
        <taxon>Clostridia</taxon>
        <taxon>Eubacteriales</taxon>
        <taxon>Clostridiaceae</taxon>
        <taxon>Clostridium</taxon>
    </lineage>
</organism>
<reference evidence="3 4" key="1">
    <citation type="submission" date="2010-08" db="EMBL/GenBank/DDBJ databases">
        <title>Complete sequence of Clostridium cellulovorans 743B.</title>
        <authorList>
            <consortium name="US DOE Joint Genome Institute"/>
            <person name="Lucas S."/>
            <person name="Copeland A."/>
            <person name="Lapidus A."/>
            <person name="Cheng J.-F."/>
            <person name="Bruce D."/>
            <person name="Goodwin L."/>
            <person name="Pitluck S."/>
            <person name="Chertkov O."/>
            <person name="Detter J.C."/>
            <person name="Han C."/>
            <person name="Tapia R."/>
            <person name="Land M."/>
            <person name="Hauser L."/>
            <person name="Chang Y.-J."/>
            <person name="Jeffries C."/>
            <person name="Kyrpides N."/>
            <person name="Ivanova N."/>
            <person name="Mikhailova N."/>
            <person name="Hemme C.L."/>
            <person name="Woyke T."/>
        </authorList>
    </citation>
    <scope>NUCLEOTIDE SEQUENCE [LARGE SCALE GENOMIC DNA]</scope>
    <source>
        <strain evidence="4">ATCC 35296 / DSM 3052 / OCM 3 / 743B</strain>
    </source>
</reference>
<dbReference type="STRING" id="573061.Clocel_1789"/>
<evidence type="ECO:0000256" key="2">
    <source>
        <dbReference type="HAMAP-Rule" id="MF_00003"/>
    </source>
</evidence>
<keyword evidence="1 2" id="KW-0690">Ribosome biogenesis</keyword>
<dbReference type="EMBL" id="CP002160">
    <property type="protein sequence ID" value="ADL51533.1"/>
    <property type="molecule type" value="Genomic_DNA"/>
</dbReference>
<dbReference type="KEGG" id="ccb:Clocel_1789"/>
<dbReference type="PROSITE" id="PS01319">
    <property type="entry name" value="RBFA"/>
    <property type="match status" value="1"/>
</dbReference>
<dbReference type="InterPro" id="IPR023799">
    <property type="entry name" value="RbfA_dom_sf"/>
</dbReference>
<keyword evidence="4" id="KW-1185">Reference proteome</keyword>
<dbReference type="AlphaFoldDB" id="D9SKN7"/>
<dbReference type="NCBIfam" id="TIGR00082">
    <property type="entry name" value="rbfA"/>
    <property type="match status" value="1"/>
</dbReference>
<keyword evidence="2" id="KW-0963">Cytoplasm</keyword>
<evidence type="ECO:0000256" key="1">
    <source>
        <dbReference type="ARBA" id="ARBA00022517"/>
    </source>
</evidence>
<dbReference type="InterPro" id="IPR015946">
    <property type="entry name" value="KH_dom-like_a/b"/>
</dbReference>
<dbReference type="GO" id="GO:0030490">
    <property type="term" value="P:maturation of SSU-rRNA"/>
    <property type="evidence" value="ECO:0007669"/>
    <property type="project" value="UniProtKB-UniRule"/>
</dbReference>
<dbReference type="Proteomes" id="UP000002730">
    <property type="component" value="Chromosome"/>
</dbReference>
<dbReference type="RefSeq" id="WP_010077252.1">
    <property type="nucleotide sequence ID" value="NC_014393.1"/>
</dbReference>
<gene>
    <name evidence="2" type="primary">rbfA</name>
    <name evidence="3" type="ordered locus">Clocel_1789</name>
</gene>
<dbReference type="InterPro" id="IPR020053">
    <property type="entry name" value="Ribosome-bd_factorA_CS"/>
</dbReference>
<dbReference type="GO" id="GO:0043024">
    <property type="term" value="F:ribosomal small subunit binding"/>
    <property type="evidence" value="ECO:0007669"/>
    <property type="project" value="TreeGrafter"/>
</dbReference>
<evidence type="ECO:0000313" key="3">
    <source>
        <dbReference type="EMBL" id="ADL51533.1"/>
    </source>
</evidence>
<name>D9SKN7_CLOC7</name>
<dbReference type="HAMAP" id="MF_00003">
    <property type="entry name" value="RbfA"/>
    <property type="match status" value="1"/>
</dbReference>
<proteinExistence type="inferred from homology"/>
<dbReference type="GO" id="GO:0005829">
    <property type="term" value="C:cytosol"/>
    <property type="evidence" value="ECO:0007669"/>
    <property type="project" value="TreeGrafter"/>
</dbReference>
<dbReference type="SUPFAM" id="SSF89919">
    <property type="entry name" value="Ribosome-binding factor A, RbfA"/>
    <property type="match status" value="1"/>
</dbReference>
<sequence>MARYRSEKINEEMKKQISDVIRNRVRDPRLAPMISVTSVDVTKDLKYAKVYVSIFGSDTEKDESLKILKNSSGFIRREVASKINLRSTPELLFNLDTSIEYGMHIDRLIHSIKENEDNGDESDTEEN</sequence>
<comment type="function">
    <text evidence="2">One of several proteins that assist in the late maturation steps of the functional core of the 30S ribosomal subunit. Associates with free 30S ribosomal subunits (but not with 30S subunits that are part of 70S ribosomes or polysomes). Required for efficient processing of 16S rRNA. May interact with the 5'-terminal helix region of 16S rRNA.</text>
</comment>
<accession>D9SKN7</accession>
<dbReference type="OrthoDB" id="307788at2"/>
<evidence type="ECO:0000313" key="4">
    <source>
        <dbReference type="Proteomes" id="UP000002730"/>
    </source>
</evidence>
<comment type="subunit">
    <text evidence="2">Monomer. Binds 30S ribosomal subunits, but not 50S ribosomal subunits or 70S ribosomes.</text>
</comment>
<dbReference type="HOGENOM" id="CLU_089475_6_3_9"/>